<dbReference type="SUPFAM" id="SSF143800">
    <property type="entry name" value="L28p-like"/>
    <property type="match status" value="1"/>
</dbReference>
<gene>
    <name evidence="5 6" type="primary">rpmB</name>
    <name evidence="6" type="ordered locus">wcw_0710</name>
</gene>
<sequence length="90" mass="10203">MPKCQVTGKKTTRGNKYSIRGIAKKQKGIGLNITGKTRRTFKPNIIEKKLWFPEEKRFITLKLSTSALRTIDKVGVGPIVRKLRAQGHKI</sequence>
<keyword evidence="7" id="KW-1185">Reference proteome</keyword>
<reference evidence="6 7" key="1">
    <citation type="journal article" date="2010" name="PLoS ONE">
        <title>The Waddlia genome: a window into chlamydial biology.</title>
        <authorList>
            <person name="Bertelli C."/>
            <person name="Collyn F."/>
            <person name="Croxatto A."/>
            <person name="Ruckert C."/>
            <person name="Polkinghorne A."/>
            <person name="Kebbi-Beghdadi C."/>
            <person name="Goesmann A."/>
            <person name="Vaughan L."/>
            <person name="Greub G."/>
        </authorList>
    </citation>
    <scope>NUCLEOTIDE SEQUENCE [LARGE SCALE GENOMIC DNA]</scope>
    <source>
        <strain evidence="7">ATCC VR-1470 / WSU 86-1044</strain>
    </source>
</reference>
<dbReference type="Gene3D" id="2.30.170.40">
    <property type="entry name" value="Ribosomal protein L28/L24"/>
    <property type="match status" value="1"/>
</dbReference>
<dbReference type="PANTHER" id="PTHR13528:SF2">
    <property type="entry name" value="LARGE RIBOSOMAL SUBUNIT PROTEIN BL28M"/>
    <property type="match status" value="1"/>
</dbReference>
<accession>D6YVB6</accession>
<evidence type="ECO:0000313" key="7">
    <source>
        <dbReference type="Proteomes" id="UP000001505"/>
    </source>
</evidence>
<dbReference type="InterPro" id="IPR026569">
    <property type="entry name" value="Ribosomal_bL28"/>
</dbReference>
<dbReference type="Proteomes" id="UP000001505">
    <property type="component" value="Chromosome"/>
</dbReference>
<evidence type="ECO:0000256" key="5">
    <source>
        <dbReference type="HAMAP-Rule" id="MF_00373"/>
    </source>
</evidence>
<name>D6YVB6_WADCW</name>
<proteinExistence type="inferred from homology"/>
<comment type="similarity">
    <text evidence="1 5">Belongs to the bacterial ribosomal protein bL28 family.</text>
</comment>
<dbReference type="OrthoDB" id="9805609at2"/>
<dbReference type="PANTHER" id="PTHR13528">
    <property type="entry name" value="39S RIBOSOMAL PROTEIN L28, MITOCHONDRIAL"/>
    <property type="match status" value="1"/>
</dbReference>
<dbReference type="HOGENOM" id="CLU_064548_3_2_0"/>
<evidence type="ECO:0000313" key="6">
    <source>
        <dbReference type="EMBL" id="ADI38077.1"/>
    </source>
</evidence>
<dbReference type="GO" id="GO:0005840">
    <property type="term" value="C:ribosome"/>
    <property type="evidence" value="ECO:0007669"/>
    <property type="project" value="UniProtKB-KW"/>
</dbReference>
<evidence type="ECO:0000256" key="4">
    <source>
        <dbReference type="ARBA" id="ARBA00035174"/>
    </source>
</evidence>
<dbReference type="GO" id="GO:1990904">
    <property type="term" value="C:ribonucleoprotein complex"/>
    <property type="evidence" value="ECO:0007669"/>
    <property type="project" value="UniProtKB-KW"/>
</dbReference>
<organism evidence="6 7">
    <name type="scientific">Waddlia chondrophila (strain ATCC VR-1470 / WSU 86-1044)</name>
    <dbReference type="NCBI Taxonomy" id="716544"/>
    <lineage>
        <taxon>Bacteria</taxon>
        <taxon>Pseudomonadati</taxon>
        <taxon>Chlamydiota</taxon>
        <taxon>Chlamydiia</taxon>
        <taxon>Parachlamydiales</taxon>
        <taxon>Waddliaceae</taxon>
        <taxon>Waddlia</taxon>
    </lineage>
</organism>
<dbReference type="STRING" id="716544.wcw_0710"/>
<dbReference type="HAMAP" id="MF_00373">
    <property type="entry name" value="Ribosomal_bL28"/>
    <property type="match status" value="1"/>
</dbReference>
<evidence type="ECO:0000256" key="3">
    <source>
        <dbReference type="ARBA" id="ARBA00023274"/>
    </source>
</evidence>
<dbReference type="KEGG" id="wch:wcw_0710"/>
<dbReference type="EMBL" id="CP001928">
    <property type="protein sequence ID" value="ADI38077.1"/>
    <property type="molecule type" value="Genomic_DNA"/>
</dbReference>
<protein>
    <recommendedName>
        <fullName evidence="4 5">Large ribosomal subunit protein bL28</fullName>
    </recommendedName>
</protein>
<evidence type="ECO:0000256" key="2">
    <source>
        <dbReference type="ARBA" id="ARBA00022980"/>
    </source>
</evidence>
<dbReference type="RefSeq" id="WP_013181796.1">
    <property type="nucleotide sequence ID" value="NC_014225.1"/>
</dbReference>
<dbReference type="Pfam" id="PF00830">
    <property type="entry name" value="Ribosomal_L28"/>
    <property type="match status" value="1"/>
</dbReference>
<dbReference type="InterPro" id="IPR001383">
    <property type="entry name" value="Ribosomal_bL28_bact-type"/>
</dbReference>
<keyword evidence="3 5" id="KW-0687">Ribonucleoprotein</keyword>
<dbReference type="InterPro" id="IPR034704">
    <property type="entry name" value="Ribosomal_bL28/bL31-like_sf"/>
</dbReference>
<dbReference type="eggNOG" id="COG0227">
    <property type="taxonomic scope" value="Bacteria"/>
</dbReference>
<keyword evidence="2 5" id="KW-0689">Ribosomal protein</keyword>
<dbReference type="AlphaFoldDB" id="D6YVB6"/>
<dbReference type="GO" id="GO:0003735">
    <property type="term" value="F:structural constituent of ribosome"/>
    <property type="evidence" value="ECO:0007669"/>
    <property type="project" value="InterPro"/>
</dbReference>
<dbReference type="NCBIfam" id="TIGR00009">
    <property type="entry name" value="L28"/>
    <property type="match status" value="1"/>
</dbReference>
<evidence type="ECO:0000256" key="1">
    <source>
        <dbReference type="ARBA" id="ARBA00008760"/>
    </source>
</evidence>
<dbReference type="InterPro" id="IPR037147">
    <property type="entry name" value="Ribosomal_bL28_sf"/>
</dbReference>
<dbReference type="GO" id="GO:0006412">
    <property type="term" value="P:translation"/>
    <property type="evidence" value="ECO:0007669"/>
    <property type="project" value="UniProtKB-UniRule"/>
</dbReference>